<dbReference type="PANTHER" id="PTHR48413:SF1">
    <property type="entry name" value="PROTEIN HEAT-STRESS-ASSOCIATED 32"/>
    <property type="match status" value="1"/>
</dbReference>
<evidence type="ECO:0000313" key="2">
    <source>
        <dbReference type="EMBL" id="QGG47021.1"/>
    </source>
</evidence>
<dbReference type="AlphaFoldDB" id="A0A5Q2MYJ0"/>
<dbReference type="OrthoDB" id="7809088at2"/>
<keyword evidence="3" id="KW-1185">Reference proteome</keyword>
<organism evidence="2 3">
    <name type="scientific">Heliorestis convoluta</name>
    <dbReference type="NCBI Taxonomy" id="356322"/>
    <lineage>
        <taxon>Bacteria</taxon>
        <taxon>Bacillati</taxon>
        <taxon>Bacillota</taxon>
        <taxon>Clostridia</taxon>
        <taxon>Eubacteriales</taxon>
        <taxon>Heliobacteriaceae</taxon>
        <taxon>Heliorestis</taxon>
    </lineage>
</organism>
<dbReference type="PANTHER" id="PTHR48413">
    <property type="match status" value="1"/>
</dbReference>
<sequence>MEKKFWWPPLAAWPIGPRCEKPRSHGITMVFDKGMGMNNFQDLLEIAGEYIDFIKLGFGSAALYRSEMLAQKVIMARRYGVELYTGGTLTELAYWQGLFDEFLYTLRSHGIQWVEISDGTIHLSSRERRTLIHKAVEQDFKVLTEVGKKDPKKHLALPALIQQVLEDTSDGASYVIVEGRESGKDVNLYDESGTVKEEDMKMLIESLPSLDQLIWEAPLKDQQQYLIETFGPNVNLGNIPSNEVIALESLRRGLRSDTLRQALTGRSWQEEIHPNTQII</sequence>
<dbReference type="GO" id="GO:0043817">
    <property type="term" value="F:phosphosulfolactate synthase activity"/>
    <property type="evidence" value="ECO:0007669"/>
    <property type="project" value="UniProtKB-EC"/>
</dbReference>
<name>A0A5Q2MYJ0_9FIRM</name>
<proteinExistence type="inferred from homology"/>
<dbReference type="Proteomes" id="UP000366051">
    <property type="component" value="Chromosome"/>
</dbReference>
<gene>
    <name evidence="2" type="primary">comA</name>
    <name evidence="2" type="ORF">FTV88_0865</name>
</gene>
<accession>A0A5Q2MYJ0</accession>
<dbReference type="InterPro" id="IPR036112">
    <property type="entry name" value="ComA_synth_sf"/>
</dbReference>
<evidence type="ECO:0000256" key="1">
    <source>
        <dbReference type="ARBA" id="ARBA00010424"/>
    </source>
</evidence>
<dbReference type="Gene3D" id="3.20.20.70">
    <property type="entry name" value="Aldolase class I"/>
    <property type="match status" value="1"/>
</dbReference>
<dbReference type="Pfam" id="PF02679">
    <property type="entry name" value="ComA"/>
    <property type="match status" value="1"/>
</dbReference>
<comment type="similarity">
    <text evidence="1">Belongs to the phosphosulfolactate synthase family.</text>
</comment>
<dbReference type="InterPro" id="IPR013785">
    <property type="entry name" value="Aldolase_TIM"/>
</dbReference>
<dbReference type="EMBL" id="CP045875">
    <property type="protein sequence ID" value="QGG47021.1"/>
    <property type="molecule type" value="Genomic_DNA"/>
</dbReference>
<protein>
    <submittedName>
        <fullName evidence="2">Phosphosulfolactate synthase</fullName>
        <ecNumber evidence="2">4.4.1.19</ecNumber>
    </submittedName>
</protein>
<dbReference type="InterPro" id="IPR003830">
    <property type="entry name" value="ComA_synth"/>
</dbReference>
<dbReference type="KEGG" id="hcv:FTV88_0865"/>
<dbReference type="SUPFAM" id="SSF102110">
    <property type="entry name" value="(2r)-phospho-3-sulfolactate synthase ComA"/>
    <property type="match status" value="1"/>
</dbReference>
<keyword evidence="2" id="KW-0456">Lyase</keyword>
<dbReference type="EC" id="4.4.1.19" evidence="2"/>
<dbReference type="RefSeq" id="WP_153724488.1">
    <property type="nucleotide sequence ID" value="NZ_CP045875.1"/>
</dbReference>
<reference evidence="3" key="1">
    <citation type="submission" date="2019-11" db="EMBL/GenBank/DDBJ databases">
        <title>Genome sequence of Heliorestis convoluta strain HH, an alkaliphilic and minimalistic phototrophic bacterium from a soda lake in Egypt.</title>
        <authorList>
            <person name="Dewey E.D."/>
            <person name="Stokes L.M."/>
            <person name="Burchell B.M."/>
            <person name="Shaffer K.N."/>
            <person name="Huntington A.M."/>
            <person name="Baker J.M."/>
            <person name="Nadendla S."/>
            <person name="Giglio M.G."/>
            <person name="Touchman J.W."/>
            <person name="Blankenship R.E."/>
            <person name="Madigan M.T."/>
            <person name="Sattley W.M."/>
        </authorList>
    </citation>
    <scope>NUCLEOTIDE SEQUENCE [LARGE SCALE GENOMIC DNA]</scope>
    <source>
        <strain evidence="3">HH</strain>
    </source>
</reference>
<evidence type="ECO:0000313" key="3">
    <source>
        <dbReference type="Proteomes" id="UP000366051"/>
    </source>
</evidence>